<dbReference type="PANTHER" id="PTHR43537:SF5">
    <property type="entry name" value="UXU OPERON TRANSCRIPTIONAL REGULATOR"/>
    <property type="match status" value="1"/>
</dbReference>
<dbReference type="PRINTS" id="PR00035">
    <property type="entry name" value="HTHGNTR"/>
</dbReference>
<dbReference type="SMART" id="SM00345">
    <property type="entry name" value="HTH_GNTR"/>
    <property type="match status" value="1"/>
</dbReference>
<dbReference type="GO" id="GO:0003677">
    <property type="term" value="F:DNA binding"/>
    <property type="evidence" value="ECO:0007669"/>
    <property type="project" value="UniProtKB-KW"/>
</dbReference>
<evidence type="ECO:0000256" key="1">
    <source>
        <dbReference type="ARBA" id="ARBA00023015"/>
    </source>
</evidence>
<dbReference type="Gene3D" id="1.20.120.530">
    <property type="entry name" value="GntR ligand-binding domain-like"/>
    <property type="match status" value="1"/>
</dbReference>
<dbReference type="InterPro" id="IPR011711">
    <property type="entry name" value="GntR_C"/>
</dbReference>
<keyword evidence="3" id="KW-0804">Transcription</keyword>
<sequence length="248" mass="27427">MEDHSSPDSPLEFVPIVPQRAFEDIAGQIRGLIASGRLKPGDRLPAERKLSAQFNVSRNTMREALRALELSGLVELRKGAAGGAFVLPGSPDVIVNGLMNLYHLGAISPAQLTEARIWLTAVVVRVACERVTEEDLAALEANIAAATAARDAGDFERRARLQVEFHVRLAETTRNPVLHATMMGVSEVLQEFIRGIGPSDNPYVLPSRRRFMQHLRKRDADAAVAEMTKLLERLRVSYLSQWEAKQRA</sequence>
<organism evidence="5 6">
    <name type="scientific">Verticiella sediminum</name>
    <dbReference type="NCBI Taxonomy" id="1247510"/>
    <lineage>
        <taxon>Bacteria</taxon>
        <taxon>Pseudomonadati</taxon>
        <taxon>Pseudomonadota</taxon>
        <taxon>Betaproteobacteria</taxon>
        <taxon>Burkholderiales</taxon>
        <taxon>Alcaligenaceae</taxon>
        <taxon>Verticiella</taxon>
    </lineage>
</organism>
<accession>A0A556AJL6</accession>
<proteinExistence type="predicted"/>
<keyword evidence="1" id="KW-0805">Transcription regulation</keyword>
<dbReference type="PANTHER" id="PTHR43537">
    <property type="entry name" value="TRANSCRIPTIONAL REGULATOR, GNTR FAMILY"/>
    <property type="match status" value="1"/>
</dbReference>
<dbReference type="GO" id="GO:0003700">
    <property type="term" value="F:DNA-binding transcription factor activity"/>
    <property type="evidence" value="ECO:0007669"/>
    <property type="project" value="InterPro"/>
</dbReference>
<dbReference type="PROSITE" id="PS50949">
    <property type="entry name" value="HTH_GNTR"/>
    <property type="match status" value="1"/>
</dbReference>
<dbReference type="SMART" id="SM00895">
    <property type="entry name" value="FCD"/>
    <property type="match status" value="1"/>
</dbReference>
<dbReference type="CDD" id="cd07377">
    <property type="entry name" value="WHTH_GntR"/>
    <property type="match status" value="1"/>
</dbReference>
<evidence type="ECO:0000313" key="5">
    <source>
        <dbReference type="EMBL" id="TSH93069.1"/>
    </source>
</evidence>
<dbReference type="RefSeq" id="WP_143949436.1">
    <property type="nucleotide sequence ID" value="NZ_BAABMB010000001.1"/>
</dbReference>
<dbReference type="InterPro" id="IPR000524">
    <property type="entry name" value="Tscrpt_reg_HTH_GntR"/>
</dbReference>
<protein>
    <submittedName>
        <fullName evidence="5">FadR family transcriptional regulator</fullName>
    </submittedName>
</protein>
<evidence type="ECO:0000256" key="2">
    <source>
        <dbReference type="ARBA" id="ARBA00023125"/>
    </source>
</evidence>
<keyword evidence="2" id="KW-0238">DNA-binding</keyword>
<dbReference type="InterPro" id="IPR008920">
    <property type="entry name" value="TF_FadR/GntR_C"/>
</dbReference>
<dbReference type="SUPFAM" id="SSF48008">
    <property type="entry name" value="GntR ligand-binding domain-like"/>
    <property type="match status" value="1"/>
</dbReference>
<dbReference type="SUPFAM" id="SSF46785">
    <property type="entry name" value="Winged helix' DNA-binding domain"/>
    <property type="match status" value="1"/>
</dbReference>
<feature type="domain" description="HTH gntR-type" evidence="4">
    <location>
        <begin position="19"/>
        <end position="89"/>
    </location>
</feature>
<dbReference type="InterPro" id="IPR036390">
    <property type="entry name" value="WH_DNA-bd_sf"/>
</dbReference>
<keyword evidence="6" id="KW-1185">Reference proteome</keyword>
<dbReference type="Proteomes" id="UP000318405">
    <property type="component" value="Unassembled WGS sequence"/>
</dbReference>
<name>A0A556AJL6_9BURK</name>
<evidence type="ECO:0000259" key="4">
    <source>
        <dbReference type="PROSITE" id="PS50949"/>
    </source>
</evidence>
<dbReference type="Gene3D" id="1.10.10.10">
    <property type="entry name" value="Winged helix-like DNA-binding domain superfamily/Winged helix DNA-binding domain"/>
    <property type="match status" value="1"/>
</dbReference>
<dbReference type="Pfam" id="PF07729">
    <property type="entry name" value="FCD"/>
    <property type="match status" value="1"/>
</dbReference>
<reference evidence="5 6" key="1">
    <citation type="submission" date="2019-07" db="EMBL/GenBank/DDBJ databases">
        <title>Qingshengfaniella alkalisoli gen. nov., sp. nov., isolated from saline soil.</title>
        <authorList>
            <person name="Xu L."/>
            <person name="Huang X.-X."/>
            <person name="Sun J.-Q."/>
        </authorList>
    </citation>
    <scope>NUCLEOTIDE SEQUENCE [LARGE SCALE GENOMIC DNA]</scope>
    <source>
        <strain evidence="5 6">DSM 27279</strain>
    </source>
</reference>
<evidence type="ECO:0000313" key="6">
    <source>
        <dbReference type="Proteomes" id="UP000318405"/>
    </source>
</evidence>
<comment type="caution">
    <text evidence="5">The sequence shown here is derived from an EMBL/GenBank/DDBJ whole genome shotgun (WGS) entry which is preliminary data.</text>
</comment>
<dbReference type="EMBL" id="VLTJ01000029">
    <property type="protein sequence ID" value="TSH93069.1"/>
    <property type="molecule type" value="Genomic_DNA"/>
</dbReference>
<dbReference type="AlphaFoldDB" id="A0A556AJL6"/>
<evidence type="ECO:0000256" key="3">
    <source>
        <dbReference type="ARBA" id="ARBA00023163"/>
    </source>
</evidence>
<dbReference type="InterPro" id="IPR036388">
    <property type="entry name" value="WH-like_DNA-bd_sf"/>
</dbReference>
<dbReference type="OrthoDB" id="9028214at2"/>
<gene>
    <name evidence="5" type="ORF">FOZ76_16935</name>
</gene>
<dbReference type="Pfam" id="PF00392">
    <property type="entry name" value="GntR"/>
    <property type="match status" value="1"/>
</dbReference>